<organism evidence="2 3">
    <name type="scientific">Blastococcus tunisiensis</name>
    <dbReference type="NCBI Taxonomy" id="1798228"/>
    <lineage>
        <taxon>Bacteria</taxon>
        <taxon>Bacillati</taxon>
        <taxon>Actinomycetota</taxon>
        <taxon>Actinomycetes</taxon>
        <taxon>Geodermatophilales</taxon>
        <taxon>Geodermatophilaceae</taxon>
        <taxon>Blastococcus</taxon>
    </lineage>
</organism>
<keyword evidence="3" id="KW-1185">Reference proteome</keyword>
<dbReference type="InterPro" id="IPR005077">
    <property type="entry name" value="Peptidase_C11"/>
</dbReference>
<sequence>MRRQWSVLGMSAALLAAGCTADGETAAPSGEGWTVLVYSIADTDLEPFLLDDLAEFAEVGSTENLQIAAMVDRAADYSADPFLGLDDWVGAKYLSIGQGEATELADLGDVDTGDPAALADFIAQGVADHPAENYALVVSDHGASWPGVGGDEGSGHSILTLDELRGGIADGLAEAGVDRLDLLGFDACLMATYETASTMAPLADRLIASQELEPGHGWDYRAFSVLADDPATDVDTLGTAIVDGFAAQAAEEGTGADITLSMIDLHAMADVDAAVADFSAALSGRAAAVAPVVGRERAQVLSFGRDPDPEVDTHMADLGLLAAEIGVGALDVSDQADALIRAIDDAVVHDVAGPAARGASGLSIYFPPTADLLSPDYASVASSRAWGEFLTSYYAAGSEIPAEQQPAFVTADGEAEYFFDDYGLNVQAAFDAAAADNVTWAGISYGEVGEDGSVTFFGEEQAEVSADGSGTVLGSFDLTVMSISDGVDSSYAYLTLAYDDDAEVATIDVPLAYYAPGESEEYRDVTLTITFDPETGDVVNETYYSATEAGTYGELTADPDGIIVPKLLVVSADGTQSWEPATDVGLFADLPNLQYDFEQLGSGTELYTQLTVEDFGGNTDSVSVVVAVP</sequence>
<gene>
    <name evidence="2" type="ORF">SAMN05216574_10282</name>
</gene>
<dbReference type="PANTHER" id="PTHR37835:SF1">
    <property type="entry name" value="ALPHA-CLOSTRIPAIN"/>
    <property type="match status" value="1"/>
</dbReference>
<dbReference type="OrthoDB" id="5507507at2"/>
<dbReference type="PROSITE" id="PS51257">
    <property type="entry name" value="PROKAR_LIPOPROTEIN"/>
    <property type="match status" value="1"/>
</dbReference>
<evidence type="ECO:0000313" key="3">
    <source>
        <dbReference type="Proteomes" id="UP000198589"/>
    </source>
</evidence>
<keyword evidence="1" id="KW-0732">Signal</keyword>
<evidence type="ECO:0000256" key="1">
    <source>
        <dbReference type="SAM" id="SignalP"/>
    </source>
</evidence>
<protein>
    <recommendedName>
        <fullName evidence="4">Clostripain</fullName>
    </recommendedName>
</protein>
<accession>A0A1I1XHB3</accession>
<dbReference type="Proteomes" id="UP000198589">
    <property type="component" value="Unassembled WGS sequence"/>
</dbReference>
<dbReference type="Gene3D" id="3.40.50.11970">
    <property type="match status" value="1"/>
</dbReference>
<dbReference type="RefSeq" id="WP_092195287.1">
    <property type="nucleotide sequence ID" value="NZ_FOND01000002.1"/>
</dbReference>
<reference evidence="3" key="1">
    <citation type="submission" date="2016-10" db="EMBL/GenBank/DDBJ databases">
        <authorList>
            <person name="Varghese N."/>
            <person name="Submissions S."/>
        </authorList>
    </citation>
    <scope>NUCLEOTIDE SEQUENCE [LARGE SCALE GENOMIC DNA]</scope>
    <source>
        <strain evidence="3">DSM 46838</strain>
    </source>
</reference>
<dbReference type="EMBL" id="FOND01000002">
    <property type="protein sequence ID" value="SFE06789.1"/>
    <property type="molecule type" value="Genomic_DNA"/>
</dbReference>
<feature type="signal peptide" evidence="1">
    <location>
        <begin position="1"/>
        <end position="21"/>
    </location>
</feature>
<dbReference type="PANTHER" id="PTHR37835">
    <property type="entry name" value="ALPHA-CLOSTRIPAIN"/>
    <property type="match status" value="1"/>
</dbReference>
<dbReference type="STRING" id="1798228.SAMN05216574_10282"/>
<evidence type="ECO:0008006" key="4">
    <source>
        <dbReference type="Google" id="ProtNLM"/>
    </source>
</evidence>
<feature type="chain" id="PRO_5039609123" description="Clostripain" evidence="1">
    <location>
        <begin position="22"/>
        <end position="629"/>
    </location>
</feature>
<evidence type="ECO:0000313" key="2">
    <source>
        <dbReference type="EMBL" id="SFE06789.1"/>
    </source>
</evidence>
<proteinExistence type="predicted"/>
<name>A0A1I1XHB3_9ACTN</name>
<dbReference type="Pfam" id="PF03415">
    <property type="entry name" value="Peptidase_C11"/>
    <property type="match status" value="1"/>
</dbReference>
<dbReference type="AlphaFoldDB" id="A0A1I1XHB3"/>